<dbReference type="AlphaFoldDB" id="Q2J4L9"/>
<sequence>MAGGAVSEVMAPVATPPPVTWADRLVRIGAVLFGTGLVATAAAVIPFFLGAENLPTWLNAVAGGGLTIGFAVALVGVLAAARSRIPEESDPDLYVNNPHPPDHGARREADRPGDADHPGDGTGSRADPVTRSR</sequence>
<dbReference type="KEGG" id="fra:Francci3_4427"/>
<keyword evidence="2" id="KW-0812">Transmembrane</keyword>
<reference evidence="3 4" key="1">
    <citation type="journal article" date="2007" name="Genome Res.">
        <title>Genome characteristics of facultatively symbiotic Frankia sp. strains reflect host range and host plant biogeography.</title>
        <authorList>
            <person name="Normand P."/>
            <person name="Lapierre P."/>
            <person name="Tisa L.S."/>
            <person name="Gogarten J.P."/>
            <person name="Alloisio N."/>
            <person name="Bagnarol E."/>
            <person name="Bassi C.A."/>
            <person name="Berry A.M."/>
            <person name="Bickhart D.M."/>
            <person name="Choisne N."/>
            <person name="Couloux A."/>
            <person name="Cournoyer B."/>
            <person name="Cruveiller S."/>
            <person name="Daubin V."/>
            <person name="Demange N."/>
            <person name="Francino M.P."/>
            <person name="Goltsman E."/>
            <person name="Huang Y."/>
            <person name="Kopp O.R."/>
            <person name="Labarre L."/>
            <person name="Lapidus A."/>
            <person name="Lavire C."/>
            <person name="Marechal J."/>
            <person name="Martinez M."/>
            <person name="Mastronunzio J.E."/>
            <person name="Mullin B.C."/>
            <person name="Niemann J."/>
            <person name="Pujic P."/>
            <person name="Rawnsley T."/>
            <person name="Rouy Z."/>
            <person name="Schenowitz C."/>
            <person name="Sellstedt A."/>
            <person name="Tavares F."/>
            <person name="Tomkins J.P."/>
            <person name="Vallenet D."/>
            <person name="Valverde C."/>
            <person name="Wall L.G."/>
            <person name="Wang Y."/>
            <person name="Medigue C."/>
            <person name="Benson D.R."/>
        </authorList>
    </citation>
    <scope>NUCLEOTIDE SEQUENCE [LARGE SCALE GENOMIC DNA]</scope>
    <source>
        <strain evidence="4">DSM 45818 / CECT 9043 / CcI3</strain>
    </source>
</reference>
<protein>
    <submittedName>
        <fullName evidence="3">Uncharacterized protein</fullName>
    </submittedName>
</protein>
<feature type="region of interest" description="Disordered" evidence="1">
    <location>
        <begin position="88"/>
        <end position="133"/>
    </location>
</feature>
<accession>A0A1X1PWG1</accession>
<evidence type="ECO:0000256" key="1">
    <source>
        <dbReference type="SAM" id="MobiDB-lite"/>
    </source>
</evidence>
<keyword evidence="2" id="KW-1133">Transmembrane helix</keyword>
<evidence type="ECO:0000313" key="4">
    <source>
        <dbReference type="Proteomes" id="UP000001937"/>
    </source>
</evidence>
<feature type="transmembrane region" description="Helical" evidence="2">
    <location>
        <begin position="57"/>
        <end position="81"/>
    </location>
</feature>
<proteinExistence type="predicted"/>
<evidence type="ECO:0000256" key="2">
    <source>
        <dbReference type="SAM" id="Phobius"/>
    </source>
</evidence>
<dbReference type="Proteomes" id="UP000001937">
    <property type="component" value="Chromosome"/>
</dbReference>
<keyword evidence="2" id="KW-0472">Membrane</keyword>
<accession>Q2J4L9</accession>
<name>Q2J4L9_FRACC</name>
<gene>
    <name evidence="3" type="ordered locus">Francci3_4427</name>
</gene>
<feature type="transmembrane region" description="Helical" evidence="2">
    <location>
        <begin position="30"/>
        <end position="51"/>
    </location>
</feature>
<feature type="compositionally biased region" description="Basic and acidic residues" evidence="1">
    <location>
        <begin position="100"/>
        <end position="119"/>
    </location>
</feature>
<organism evidence="3 4">
    <name type="scientific">Frankia casuarinae (strain DSM 45818 / CECT 9043 / HFP020203 / CcI3)</name>
    <dbReference type="NCBI Taxonomy" id="106370"/>
    <lineage>
        <taxon>Bacteria</taxon>
        <taxon>Bacillati</taxon>
        <taxon>Actinomycetota</taxon>
        <taxon>Actinomycetes</taxon>
        <taxon>Frankiales</taxon>
        <taxon>Frankiaceae</taxon>
        <taxon>Frankia</taxon>
    </lineage>
</organism>
<keyword evidence="4" id="KW-1185">Reference proteome</keyword>
<dbReference type="EMBL" id="CP000249">
    <property type="protein sequence ID" value="ABD13773.1"/>
    <property type="molecule type" value="Genomic_DNA"/>
</dbReference>
<evidence type="ECO:0000313" key="3">
    <source>
        <dbReference type="EMBL" id="ABD13773.1"/>
    </source>
</evidence>
<dbReference type="HOGENOM" id="CLU_153789_0_0_11"/>